<dbReference type="GO" id="GO:0035091">
    <property type="term" value="F:phosphatidylinositol binding"/>
    <property type="evidence" value="ECO:0007669"/>
    <property type="project" value="TreeGrafter"/>
</dbReference>
<sequence length="394" mass="41078">MEAELFRKCVRAMQQGYAAQELRELCRCSIASLFSAHAPLGAILEASWHLRLGKHHLSPDDHRFTTSIHPSSLSSTAPVSPSQMSFLDKFRDAAQKAGIQANAFAQQTGRAINEQAATARAGFSLPKECDRSAKILQAFLADPNHPDSALNSIPKAVLQQAKGLAVFSVIKAGFVWSGKIGSGVVIARLPDGSWSAPSCIGTGAVGFGLQIGADLTEFVIVMNSEEAVKAFAHAGNLTIGGSLSAAAGPIGTGGAINAAIRDPAPLFTYSRSKGLFAGISLEGTVLVERKETNKDFYGQPIPAVDLLTGKVPAPEAASAMYEVVEAAEMVDESGIPQQAYVPTADPAHHVPVAGYDLSDNASATTASTAVEPTAAAPAANKPIFDADASEKRTN</sequence>
<dbReference type="InterPro" id="IPR051702">
    <property type="entry name" value="SH3_domain_YSC84-like"/>
</dbReference>
<dbReference type="PANTHER" id="PTHR15629:SF7">
    <property type="entry name" value="YSC84 ACTIN-BINDING DOMAIN-CONTAINING PROTEIN"/>
    <property type="match status" value="1"/>
</dbReference>
<dbReference type="STRING" id="1151754.M9MBM4"/>
<dbReference type="GO" id="GO:0051017">
    <property type="term" value="P:actin filament bundle assembly"/>
    <property type="evidence" value="ECO:0007669"/>
    <property type="project" value="TreeGrafter"/>
</dbReference>
<dbReference type="PANTHER" id="PTHR15629">
    <property type="entry name" value="SH3YL1 PROTEIN"/>
    <property type="match status" value="1"/>
</dbReference>
<dbReference type="InterPro" id="IPR033643">
    <property type="entry name" value="SYLF_SH3YL1-like"/>
</dbReference>
<dbReference type="Pfam" id="PF04366">
    <property type="entry name" value="Ysc84"/>
    <property type="match status" value="1"/>
</dbReference>
<dbReference type="InterPro" id="IPR007461">
    <property type="entry name" value="Ysc84_actin-binding"/>
</dbReference>
<dbReference type="GO" id="GO:0030479">
    <property type="term" value="C:actin cortical patch"/>
    <property type="evidence" value="ECO:0007669"/>
    <property type="project" value="TreeGrafter"/>
</dbReference>
<evidence type="ECO:0000313" key="3">
    <source>
        <dbReference type="EMBL" id="GAC72668.1"/>
    </source>
</evidence>
<feature type="region of interest" description="Disordered" evidence="1">
    <location>
        <begin position="363"/>
        <end position="394"/>
    </location>
</feature>
<dbReference type="GO" id="GO:0051015">
    <property type="term" value="F:actin filament binding"/>
    <property type="evidence" value="ECO:0007669"/>
    <property type="project" value="TreeGrafter"/>
</dbReference>
<evidence type="ECO:0000313" key="4">
    <source>
        <dbReference type="Proteomes" id="UP000011976"/>
    </source>
</evidence>
<dbReference type="CDD" id="cd11525">
    <property type="entry name" value="SYLF_SH3YL1_like"/>
    <property type="match status" value="1"/>
</dbReference>
<dbReference type="EMBL" id="DF196773">
    <property type="protein sequence ID" value="GAC72668.1"/>
    <property type="molecule type" value="Genomic_DNA"/>
</dbReference>
<proteinExistence type="predicted"/>
<feature type="compositionally biased region" description="Low complexity" evidence="1">
    <location>
        <begin position="363"/>
        <end position="379"/>
    </location>
</feature>
<dbReference type="AlphaFoldDB" id="M9MBM4"/>
<gene>
    <name evidence="3" type="ORF">PANT_7c00211</name>
</gene>
<reference evidence="4" key="1">
    <citation type="journal article" date="2013" name="Genome Announc.">
        <title>Genome sequence of the basidiomycetous yeast Pseudozyma antarctica T-34, a producer of the glycolipid biosurfactants mannosylerythritol lipids.</title>
        <authorList>
            <person name="Morita T."/>
            <person name="Koike H."/>
            <person name="Koyama Y."/>
            <person name="Hagiwara H."/>
            <person name="Ito E."/>
            <person name="Fukuoka T."/>
            <person name="Imura T."/>
            <person name="Machida M."/>
            <person name="Kitamoto D."/>
        </authorList>
    </citation>
    <scope>NUCLEOTIDE SEQUENCE [LARGE SCALE GENOMIC DNA]</scope>
    <source>
        <strain evidence="4">T-34</strain>
    </source>
</reference>
<organism evidence="3 4">
    <name type="scientific">Pseudozyma antarctica (strain T-34)</name>
    <name type="common">Yeast</name>
    <name type="synonym">Candida antarctica</name>
    <dbReference type="NCBI Taxonomy" id="1151754"/>
    <lineage>
        <taxon>Eukaryota</taxon>
        <taxon>Fungi</taxon>
        <taxon>Dikarya</taxon>
        <taxon>Basidiomycota</taxon>
        <taxon>Ustilaginomycotina</taxon>
        <taxon>Ustilaginomycetes</taxon>
        <taxon>Ustilaginales</taxon>
        <taxon>Ustilaginaceae</taxon>
        <taxon>Moesziomyces</taxon>
    </lineage>
</organism>
<name>M9MBM4_PSEA3</name>
<dbReference type="GO" id="GO:0051666">
    <property type="term" value="P:actin cortical patch localization"/>
    <property type="evidence" value="ECO:0007669"/>
    <property type="project" value="TreeGrafter"/>
</dbReference>
<dbReference type="Proteomes" id="UP000011976">
    <property type="component" value="Unassembled WGS sequence"/>
</dbReference>
<accession>M9MBM4</accession>
<dbReference type="OrthoDB" id="443981at2759"/>
<feature type="domain" description="Ysc84 actin-binding" evidence="2">
    <location>
        <begin position="204"/>
        <end position="327"/>
    </location>
</feature>
<evidence type="ECO:0000259" key="2">
    <source>
        <dbReference type="Pfam" id="PF04366"/>
    </source>
</evidence>
<evidence type="ECO:0000256" key="1">
    <source>
        <dbReference type="SAM" id="MobiDB-lite"/>
    </source>
</evidence>
<protein>
    <submittedName>
        <fullName evidence="3">Uncharacterized conserved protein</fullName>
    </submittedName>
</protein>